<feature type="transmembrane region" description="Helical" evidence="1">
    <location>
        <begin position="124"/>
        <end position="143"/>
    </location>
</feature>
<dbReference type="Proteomes" id="UP000287872">
    <property type="component" value="Unassembled WGS sequence"/>
</dbReference>
<name>A0A401UPZ8_9CLOT</name>
<feature type="transmembrane region" description="Helical" evidence="1">
    <location>
        <begin position="16"/>
        <end position="35"/>
    </location>
</feature>
<dbReference type="Pfam" id="PF13346">
    <property type="entry name" value="ABC2_membrane_5"/>
    <property type="match status" value="1"/>
</dbReference>
<organism evidence="2 3">
    <name type="scientific">Clostridium tagluense</name>
    <dbReference type="NCBI Taxonomy" id="360422"/>
    <lineage>
        <taxon>Bacteria</taxon>
        <taxon>Bacillati</taxon>
        <taxon>Bacillota</taxon>
        <taxon>Clostridia</taxon>
        <taxon>Eubacteriales</taxon>
        <taxon>Clostridiaceae</taxon>
        <taxon>Clostridium</taxon>
    </lineage>
</organism>
<evidence type="ECO:0000313" key="2">
    <source>
        <dbReference type="EMBL" id="GCD11591.1"/>
    </source>
</evidence>
<dbReference type="EMBL" id="BHYK01000020">
    <property type="protein sequence ID" value="GCD11591.1"/>
    <property type="molecule type" value="Genomic_DNA"/>
</dbReference>
<proteinExistence type="predicted"/>
<evidence type="ECO:0000256" key="1">
    <source>
        <dbReference type="SAM" id="Phobius"/>
    </source>
</evidence>
<protein>
    <submittedName>
        <fullName evidence="2">ABC transporter permease</fullName>
    </submittedName>
</protein>
<feature type="transmembrane region" description="Helical" evidence="1">
    <location>
        <begin position="187"/>
        <end position="206"/>
    </location>
</feature>
<dbReference type="InterPro" id="IPR025699">
    <property type="entry name" value="ABC2_memb-like"/>
</dbReference>
<feature type="transmembrane region" description="Helical" evidence="1">
    <location>
        <begin position="155"/>
        <end position="175"/>
    </location>
</feature>
<accession>A0A401UPZ8</accession>
<gene>
    <name evidence="2" type="ORF">Ctaglu_32140</name>
</gene>
<keyword evidence="1" id="KW-0472">Membrane</keyword>
<keyword evidence="1" id="KW-0812">Transmembrane</keyword>
<dbReference type="OrthoDB" id="1826454at2"/>
<comment type="caution">
    <text evidence="2">The sequence shown here is derived from an EMBL/GenBank/DDBJ whole genome shotgun (WGS) entry which is preliminary data.</text>
</comment>
<keyword evidence="1" id="KW-1133">Transmembrane helix</keyword>
<evidence type="ECO:0000313" key="3">
    <source>
        <dbReference type="Proteomes" id="UP000287872"/>
    </source>
</evidence>
<feature type="transmembrane region" description="Helical" evidence="1">
    <location>
        <begin position="94"/>
        <end position="118"/>
    </location>
</feature>
<feature type="transmembrane region" description="Helical" evidence="1">
    <location>
        <begin position="41"/>
        <end position="62"/>
    </location>
</feature>
<reference evidence="2 3" key="1">
    <citation type="submission" date="2018-11" db="EMBL/GenBank/DDBJ databases">
        <title>Genome sequencing and assembly of Clostridium tagluense strain A121.</title>
        <authorList>
            <person name="Murakami T."/>
            <person name="Segawa T."/>
            <person name="Shcherbakova V.A."/>
            <person name="Mori H."/>
            <person name="Yoshimura Y."/>
        </authorList>
    </citation>
    <scope>NUCLEOTIDE SEQUENCE [LARGE SCALE GENOMIC DNA]</scope>
    <source>
        <strain evidence="2 3">A121</strain>
    </source>
</reference>
<keyword evidence="3" id="KW-1185">Reference proteome</keyword>
<sequence length="219" mass="25170">MLLHLVKKDFLLVKKYLPLFVILPFAIPLLIMIQASHLTQVSQFLGLIAFVLSVIFAVFMLYQYVLMAEMKYPKAEALLCSTPYSRSALVKARYAFLLLIFAYCCVAYNLLALLFAKIEYLTPFSYLIALLISVILFGVYTPLQYKLGFEKTKYFFMILIMGSPFSLTLLIKANIKLDFTRFSAMPMFVQYLIPIVAIIAILFISMKVSIKIYLKKELI</sequence>
<dbReference type="AlphaFoldDB" id="A0A401UPZ8"/>
<dbReference type="RefSeq" id="WP_125003546.1">
    <property type="nucleotide sequence ID" value="NZ_BHYK01000020.1"/>
</dbReference>